<evidence type="ECO:0000256" key="3">
    <source>
        <dbReference type="ARBA" id="ARBA00023125"/>
    </source>
</evidence>
<dbReference type="InterPro" id="IPR050987">
    <property type="entry name" value="AtrR-like"/>
</dbReference>
<dbReference type="Pfam" id="PF04082">
    <property type="entry name" value="Fungal_trans"/>
    <property type="match status" value="1"/>
</dbReference>
<evidence type="ECO:0000256" key="1">
    <source>
        <dbReference type="ARBA" id="ARBA00004123"/>
    </source>
</evidence>
<dbReference type="PANTHER" id="PTHR46910">
    <property type="entry name" value="TRANSCRIPTION FACTOR PDR1"/>
    <property type="match status" value="1"/>
</dbReference>
<proteinExistence type="predicted"/>
<dbReference type="SMART" id="SM00906">
    <property type="entry name" value="Fungal_trans"/>
    <property type="match status" value="1"/>
</dbReference>
<keyword evidence="4" id="KW-0539">Nucleus</keyword>
<keyword evidence="3" id="KW-0238">DNA-binding</keyword>
<evidence type="ECO:0000256" key="2">
    <source>
        <dbReference type="ARBA" id="ARBA00022723"/>
    </source>
</evidence>
<dbReference type="PROSITE" id="PS00463">
    <property type="entry name" value="ZN2_CY6_FUNGAL_1"/>
    <property type="match status" value="1"/>
</dbReference>
<dbReference type="PRINTS" id="PR00054">
    <property type="entry name" value="FUNGALZNCYS"/>
</dbReference>
<dbReference type="Gene3D" id="4.10.240.10">
    <property type="entry name" value="Zn(2)-C6 fungal-type DNA-binding domain"/>
    <property type="match status" value="1"/>
</dbReference>
<dbReference type="SMART" id="SM00066">
    <property type="entry name" value="GAL4"/>
    <property type="match status" value="1"/>
</dbReference>
<dbReference type="PROSITE" id="PS50048">
    <property type="entry name" value="ZN2_CY6_FUNGAL_2"/>
    <property type="match status" value="1"/>
</dbReference>
<protein>
    <recommendedName>
        <fullName evidence="5">Zn(2)-C6 fungal-type domain-containing protein</fullName>
    </recommendedName>
</protein>
<feature type="non-terminal residue" evidence="6">
    <location>
        <position position="367"/>
    </location>
</feature>
<dbReference type="InterPro" id="IPR036864">
    <property type="entry name" value="Zn2-C6_fun-type_DNA-bd_sf"/>
</dbReference>
<dbReference type="CDD" id="cd00067">
    <property type="entry name" value="GAL4"/>
    <property type="match status" value="1"/>
</dbReference>
<dbReference type="Pfam" id="PF00172">
    <property type="entry name" value="Zn_clus"/>
    <property type="match status" value="1"/>
</dbReference>
<evidence type="ECO:0000259" key="5">
    <source>
        <dbReference type="PROSITE" id="PS50048"/>
    </source>
</evidence>
<sequence length="367" mass="41810">MSHLPEYSSFPVKKSKASRACDVCRKRKVKCDGATPACSHCADFGLDCIFTYKPKKRGPNPSKVTLLESRLEKLELLVLPLVGNHCSRAREETQLLPESVNISHEEDEKEDNALSKISQNLGKLAIGGKKSFRYVGSSSGLYVLEGGKYNRYGLIQELKYHLQNDESIPLALSQYLPLQELTTRLLSIYFDRFHRYVPIFNKVDFQDRISSGKEVSLTLLYSIYALVCSYIQIGDIFEDAETLYSVSNYFFTQAKAYLDKEYLTPSVQTVQALILLSFQPEGDWMFLGMAIRIGQELGLHRNLDLDKMDLVQKQNRQLTWWGCFFLDRLLSSILGRPMCINEKDCDVKLPVDICSIGSNKTTIEDEF</sequence>
<comment type="caution">
    <text evidence="6">The sequence shown here is derived from an EMBL/GenBank/DDBJ whole genome shotgun (WGS) entry which is preliminary data.</text>
</comment>
<keyword evidence="2" id="KW-0479">Metal-binding</keyword>
<dbReference type="InterPro" id="IPR007219">
    <property type="entry name" value="XnlR_reg_dom"/>
</dbReference>
<evidence type="ECO:0000313" key="7">
    <source>
        <dbReference type="Proteomes" id="UP001479436"/>
    </source>
</evidence>
<keyword evidence="7" id="KW-1185">Reference proteome</keyword>
<evidence type="ECO:0000313" key="6">
    <source>
        <dbReference type="EMBL" id="KAK9701348.1"/>
    </source>
</evidence>
<dbReference type="SUPFAM" id="SSF57701">
    <property type="entry name" value="Zn2/Cys6 DNA-binding domain"/>
    <property type="match status" value="1"/>
</dbReference>
<dbReference type="Proteomes" id="UP001479436">
    <property type="component" value="Unassembled WGS sequence"/>
</dbReference>
<feature type="domain" description="Zn(2)-C6 fungal-type" evidence="5">
    <location>
        <begin position="20"/>
        <end position="50"/>
    </location>
</feature>
<dbReference type="CDD" id="cd12148">
    <property type="entry name" value="fungal_TF_MHR"/>
    <property type="match status" value="1"/>
</dbReference>
<dbReference type="EMBL" id="JASJQH010007821">
    <property type="protein sequence ID" value="KAK9701348.1"/>
    <property type="molecule type" value="Genomic_DNA"/>
</dbReference>
<evidence type="ECO:0000256" key="4">
    <source>
        <dbReference type="ARBA" id="ARBA00023242"/>
    </source>
</evidence>
<comment type="subcellular location">
    <subcellularLocation>
        <location evidence="1">Nucleus</location>
    </subcellularLocation>
</comment>
<reference evidence="6 7" key="1">
    <citation type="submission" date="2023-04" db="EMBL/GenBank/DDBJ databases">
        <title>Genome of Basidiobolus ranarum AG-B5.</title>
        <authorList>
            <person name="Stajich J.E."/>
            <person name="Carter-House D."/>
            <person name="Gryganskyi A."/>
        </authorList>
    </citation>
    <scope>NUCLEOTIDE SEQUENCE [LARGE SCALE GENOMIC DNA]</scope>
    <source>
        <strain evidence="6 7">AG-B5</strain>
    </source>
</reference>
<name>A0ABR2VU46_9FUNG</name>
<organism evidence="6 7">
    <name type="scientific">Basidiobolus ranarum</name>
    <dbReference type="NCBI Taxonomy" id="34480"/>
    <lineage>
        <taxon>Eukaryota</taxon>
        <taxon>Fungi</taxon>
        <taxon>Fungi incertae sedis</taxon>
        <taxon>Zoopagomycota</taxon>
        <taxon>Entomophthoromycotina</taxon>
        <taxon>Basidiobolomycetes</taxon>
        <taxon>Basidiobolales</taxon>
        <taxon>Basidiobolaceae</taxon>
        <taxon>Basidiobolus</taxon>
    </lineage>
</organism>
<gene>
    <name evidence="6" type="ORF">K7432_011755</name>
</gene>
<dbReference type="PANTHER" id="PTHR46910:SF3">
    <property type="entry name" value="HALOTOLERANCE PROTEIN 9-RELATED"/>
    <property type="match status" value="1"/>
</dbReference>
<dbReference type="InterPro" id="IPR020448">
    <property type="entry name" value="Maltose_ferment_reg_DNA-bd"/>
</dbReference>
<accession>A0ABR2VU46</accession>
<dbReference type="InterPro" id="IPR001138">
    <property type="entry name" value="Zn2Cys6_DnaBD"/>
</dbReference>